<feature type="signal peptide" evidence="3">
    <location>
        <begin position="1"/>
        <end position="17"/>
    </location>
</feature>
<sequence length="461" mass="53929">MKIFLLLLLVFFGAANASSKQCPADSEADRFWKKEFDHFLLSMIWFPSAGVHFVADRRIVYAWPEKWVVHALMPFSVDVEKIERLKEVSSWAPRVMMNLEEMEEGKRIEVINDTTRNKILGECPEMKEVWPTVEENQNTFMTRVWNSFGRTVKQKPMEQPMNTPSKYFCMVARKVKLLKISEKLTNLKLKPTNAGPINLTEFVGLVENAFGTPVEIDVKSTLHPRKTVLYEVRLFLDMNLEIITGQTELEKTELSQAYFPKSDFKTFTYYTVSFTWNELKYKAASGVPLNRNHWNNRFMALTLEVVHHTIRETLRQMHPMNKHPTELMTWFDKWNAPHNKGIKLTVAQINEIYLDWGILFVALKSHPQIQSFETYAKKAIEMFQKTRDRSKLDDKLKSKAGYTTDAVKASLKATWKWQPILICGTVDRVYSLMQIHFCYDFKDQPVDCETKFTNCKNKFNL</sequence>
<evidence type="ECO:0000256" key="1">
    <source>
        <dbReference type="ARBA" id="ARBA00007469"/>
    </source>
</evidence>
<evidence type="ECO:0000256" key="3">
    <source>
        <dbReference type="SAM" id="SignalP"/>
    </source>
</evidence>
<evidence type="ECO:0000313" key="5">
    <source>
        <dbReference type="Proteomes" id="UP000288716"/>
    </source>
</evidence>
<proteinExistence type="inferred from homology"/>
<dbReference type="SUPFAM" id="SSF55895">
    <property type="entry name" value="Ribonuclease Rh-like"/>
    <property type="match status" value="2"/>
</dbReference>
<dbReference type="InterPro" id="IPR001568">
    <property type="entry name" value="RNase_T2-like"/>
</dbReference>
<protein>
    <submittedName>
        <fullName evidence="4">Uncharacterized protein</fullName>
    </submittedName>
</protein>
<dbReference type="VEuPathDB" id="VectorBase:LDEU009162"/>
<name>A0A443S5S1_9ACAR</name>
<evidence type="ECO:0000313" key="4">
    <source>
        <dbReference type="EMBL" id="RWS22879.1"/>
    </source>
</evidence>
<dbReference type="Proteomes" id="UP000288716">
    <property type="component" value="Unassembled WGS sequence"/>
</dbReference>
<keyword evidence="5" id="KW-1185">Reference proteome</keyword>
<dbReference type="InterPro" id="IPR036430">
    <property type="entry name" value="RNase_T2-like_sf"/>
</dbReference>
<organism evidence="4 5">
    <name type="scientific">Leptotrombidium deliense</name>
    <dbReference type="NCBI Taxonomy" id="299467"/>
    <lineage>
        <taxon>Eukaryota</taxon>
        <taxon>Metazoa</taxon>
        <taxon>Ecdysozoa</taxon>
        <taxon>Arthropoda</taxon>
        <taxon>Chelicerata</taxon>
        <taxon>Arachnida</taxon>
        <taxon>Acari</taxon>
        <taxon>Acariformes</taxon>
        <taxon>Trombidiformes</taxon>
        <taxon>Prostigmata</taxon>
        <taxon>Anystina</taxon>
        <taxon>Parasitengona</taxon>
        <taxon>Trombiculoidea</taxon>
        <taxon>Trombiculidae</taxon>
        <taxon>Leptotrombidium</taxon>
    </lineage>
</organism>
<gene>
    <name evidence="4" type="ORF">B4U80_13473</name>
</gene>
<dbReference type="AlphaFoldDB" id="A0A443S5S1"/>
<dbReference type="EMBL" id="NCKV01007671">
    <property type="protein sequence ID" value="RWS22879.1"/>
    <property type="molecule type" value="Genomic_DNA"/>
</dbReference>
<dbReference type="PANTHER" id="PTHR11240">
    <property type="entry name" value="RIBONUCLEASE T2"/>
    <property type="match status" value="1"/>
</dbReference>
<reference evidence="4 5" key="1">
    <citation type="journal article" date="2018" name="Gigascience">
        <title>Genomes of trombidid mites reveal novel predicted allergens and laterally-transferred genes associated with secondary metabolism.</title>
        <authorList>
            <person name="Dong X."/>
            <person name="Chaisiri K."/>
            <person name="Xia D."/>
            <person name="Armstrong S.D."/>
            <person name="Fang Y."/>
            <person name="Donnelly M.J."/>
            <person name="Kadowaki T."/>
            <person name="McGarry J.W."/>
            <person name="Darby A.C."/>
            <person name="Makepeace B.L."/>
        </authorList>
    </citation>
    <scope>NUCLEOTIDE SEQUENCE [LARGE SCALE GENOMIC DNA]</scope>
    <source>
        <strain evidence="4">UoL-UT</strain>
    </source>
</reference>
<comment type="caution">
    <text evidence="4">The sequence shown here is derived from an EMBL/GenBank/DDBJ whole genome shotgun (WGS) entry which is preliminary data.</text>
</comment>
<dbReference type="GO" id="GO:0003723">
    <property type="term" value="F:RNA binding"/>
    <property type="evidence" value="ECO:0007669"/>
    <property type="project" value="InterPro"/>
</dbReference>
<dbReference type="PANTHER" id="PTHR11240:SF22">
    <property type="entry name" value="RIBONUCLEASE T2"/>
    <property type="match status" value="1"/>
</dbReference>
<accession>A0A443S5S1</accession>
<dbReference type="Pfam" id="PF00445">
    <property type="entry name" value="Ribonuclease_T2"/>
    <property type="match status" value="1"/>
</dbReference>
<comment type="similarity">
    <text evidence="1 2">Belongs to the RNase T2 family.</text>
</comment>
<evidence type="ECO:0000256" key="2">
    <source>
        <dbReference type="RuleBase" id="RU004328"/>
    </source>
</evidence>
<dbReference type="Gene3D" id="3.90.730.10">
    <property type="entry name" value="Ribonuclease T2-like"/>
    <property type="match status" value="2"/>
</dbReference>
<dbReference type="GO" id="GO:0033897">
    <property type="term" value="F:ribonuclease T2 activity"/>
    <property type="evidence" value="ECO:0007669"/>
    <property type="project" value="InterPro"/>
</dbReference>
<keyword evidence="3" id="KW-0732">Signal</keyword>
<feature type="chain" id="PRO_5018973183" evidence="3">
    <location>
        <begin position="18"/>
        <end position="461"/>
    </location>
</feature>